<dbReference type="RefSeq" id="WP_084335498.1">
    <property type="nucleotide sequence ID" value="NZ_FNFD01000006.1"/>
</dbReference>
<organism evidence="3 4">
    <name type="scientific">Pseudomonas indica</name>
    <dbReference type="NCBI Taxonomy" id="137658"/>
    <lineage>
        <taxon>Bacteria</taxon>
        <taxon>Pseudomonadati</taxon>
        <taxon>Pseudomonadota</taxon>
        <taxon>Gammaproteobacteria</taxon>
        <taxon>Pseudomonadales</taxon>
        <taxon>Pseudomonadaceae</taxon>
        <taxon>Pseudomonas</taxon>
    </lineage>
</organism>
<feature type="transmembrane region" description="Helical" evidence="2">
    <location>
        <begin position="107"/>
        <end position="126"/>
    </location>
</feature>
<feature type="transmembrane region" description="Helical" evidence="2">
    <location>
        <begin position="75"/>
        <end position="95"/>
    </location>
</feature>
<feature type="compositionally biased region" description="Basic and acidic residues" evidence="1">
    <location>
        <begin position="163"/>
        <end position="173"/>
    </location>
</feature>
<dbReference type="Pfam" id="PF14248">
    <property type="entry name" value="DUF4345"/>
    <property type="match status" value="1"/>
</dbReference>
<sequence>MFFARIVLAIQALVMGGFGLAYWLWPYEMANLNGMLLMETVSVSNMRVYYGGLQLGLAIFLLWSMRRPERASPALVLLVLIQLSLSLARLGALWLDGGALQSFDLTSLVYKLAAAGLALLALYLLARQRRTEAEREAADTLDGAAFDSDFDEPPAPQFNVRELPLERVTRTDLAETSEVEVRPGLTDNWSEPRS</sequence>
<keyword evidence="2" id="KW-0812">Transmembrane</keyword>
<dbReference type="Proteomes" id="UP000198706">
    <property type="component" value="Unassembled WGS sequence"/>
</dbReference>
<feature type="transmembrane region" description="Helical" evidence="2">
    <location>
        <begin position="7"/>
        <end position="25"/>
    </location>
</feature>
<evidence type="ECO:0008006" key="5">
    <source>
        <dbReference type="Google" id="ProtNLM"/>
    </source>
</evidence>
<evidence type="ECO:0000313" key="4">
    <source>
        <dbReference type="Proteomes" id="UP000198706"/>
    </source>
</evidence>
<protein>
    <recommendedName>
        <fullName evidence="5">DUF4345 domain-containing protein</fullName>
    </recommendedName>
</protein>
<feature type="transmembrane region" description="Helical" evidence="2">
    <location>
        <begin position="45"/>
        <end position="63"/>
    </location>
</feature>
<dbReference type="EMBL" id="FNFD01000006">
    <property type="protein sequence ID" value="SDK35896.1"/>
    <property type="molecule type" value="Genomic_DNA"/>
</dbReference>
<dbReference type="STRING" id="137658.SAMN05216186_106183"/>
<feature type="region of interest" description="Disordered" evidence="1">
    <location>
        <begin position="144"/>
        <end position="194"/>
    </location>
</feature>
<evidence type="ECO:0000256" key="1">
    <source>
        <dbReference type="SAM" id="MobiDB-lite"/>
    </source>
</evidence>
<proteinExistence type="predicted"/>
<evidence type="ECO:0000313" key="3">
    <source>
        <dbReference type="EMBL" id="SDK35896.1"/>
    </source>
</evidence>
<dbReference type="OrthoDB" id="6890615at2"/>
<keyword evidence="2" id="KW-0472">Membrane</keyword>
<name>A0A1G9B8J7_9PSED</name>
<keyword evidence="2" id="KW-1133">Transmembrane helix</keyword>
<gene>
    <name evidence="3" type="ORF">SAMN05216186_106183</name>
</gene>
<accession>A0A1G9B8J7</accession>
<keyword evidence="4" id="KW-1185">Reference proteome</keyword>
<reference evidence="3 4" key="1">
    <citation type="submission" date="2016-10" db="EMBL/GenBank/DDBJ databases">
        <authorList>
            <person name="de Groot N.N."/>
        </authorList>
    </citation>
    <scope>NUCLEOTIDE SEQUENCE [LARGE SCALE GENOMIC DNA]</scope>
    <source>
        <strain evidence="3 4">JCM 21544</strain>
    </source>
</reference>
<dbReference type="InterPro" id="IPR025597">
    <property type="entry name" value="DUF4345"/>
</dbReference>
<evidence type="ECO:0000256" key="2">
    <source>
        <dbReference type="SAM" id="Phobius"/>
    </source>
</evidence>
<dbReference type="AlphaFoldDB" id="A0A1G9B8J7"/>